<keyword evidence="1" id="KW-0472">Membrane</keyword>
<dbReference type="EMBL" id="BARU01009775">
    <property type="protein sequence ID" value="GAH41431.1"/>
    <property type="molecule type" value="Genomic_DNA"/>
</dbReference>
<keyword evidence="1" id="KW-0812">Transmembrane</keyword>
<sequence>IELAEGEVSDLANTTSTLNYLKSFYINDLDNLDNYGGYLPDTFAENSLLSSTYFCVEGIRLIDSNELNKVATVDWVLNHQNFRDGGFSDHDEENDQKLSSIRASYYAFEILKGFGSLDLLNEEIFMVEFSFLILIIVMSITGIIIAAIYLIWRKRRI</sequence>
<dbReference type="Gene3D" id="1.50.10.20">
    <property type="match status" value="1"/>
</dbReference>
<reference evidence="2" key="1">
    <citation type="journal article" date="2014" name="Front. Microbiol.">
        <title>High frequency of phylogenetically diverse reductive dehalogenase-homologous genes in deep subseafloor sedimentary metagenomes.</title>
        <authorList>
            <person name="Kawai M."/>
            <person name="Futagami T."/>
            <person name="Toyoda A."/>
            <person name="Takaki Y."/>
            <person name="Nishi S."/>
            <person name="Hori S."/>
            <person name="Arai W."/>
            <person name="Tsubouchi T."/>
            <person name="Morono Y."/>
            <person name="Uchiyama I."/>
            <person name="Ito T."/>
            <person name="Fujiyama A."/>
            <person name="Inagaki F."/>
            <person name="Takami H."/>
        </authorList>
    </citation>
    <scope>NUCLEOTIDE SEQUENCE</scope>
    <source>
        <strain evidence="2">Expedition CK06-06</strain>
    </source>
</reference>
<feature type="non-terminal residue" evidence="2">
    <location>
        <position position="1"/>
    </location>
</feature>
<dbReference type="AlphaFoldDB" id="X1F732"/>
<evidence type="ECO:0000313" key="2">
    <source>
        <dbReference type="EMBL" id="GAH41431.1"/>
    </source>
</evidence>
<evidence type="ECO:0000256" key="1">
    <source>
        <dbReference type="SAM" id="Phobius"/>
    </source>
</evidence>
<accession>X1F732</accession>
<organism evidence="2">
    <name type="scientific">marine sediment metagenome</name>
    <dbReference type="NCBI Taxonomy" id="412755"/>
    <lineage>
        <taxon>unclassified sequences</taxon>
        <taxon>metagenomes</taxon>
        <taxon>ecological metagenomes</taxon>
    </lineage>
</organism>
<name>X1F732_9ZZZZ</name>
<evidence type="ECO:0008006" key="3">
    <source>
        <dbReference type="Google" id="ProtNLM"/>
    </source>
</evidence>
<comment type="caution">
    <text evidence="2">The sequence shown here is derived from an EMBL/GenBank/DDBJ whole genome shotgun (WGS) entry which is preliminary data.</text>
</comment>
<dbReference type="InterPro" id="IPR008930">
    <property type="entry name" value="Terpenoid_cyclase/PrenylTrfase"/>
</dbReference>
<proteinExistence type="predicted"/>
<dbReference type="SUPFAM" id="SSF48239">
    <property type="entry name" value="Terpenoid cyclases/Protein prenyltransferases"/>
    <property type="match status" value="1"/>
</dbReference>
<feature type="transmembrane region" description="Helical" evidence="1">
    <location>
        <begin position="129"/>
        <end position="152"/>
    </location>
</feature>
<keyword evidence="1" id="KW-1133">Transmembrane helix</keyword>
<protein>
    <recommendedName>
        <fullName evidence="3">Squalene cyclase C-terminal domain-containing protein</fullName>
    </recommendedName>
</protein>
<gene>
    <name evidence="2" type="ORF">S03H2_18804</name>
</gene>